<name>A0A0E9QCQ1_ANGAN</name>
<proteinExistence type="predicted"/>
<reference evidence="1" key="1">
    <citation type="submission" date="2014-11" db="EMBL/GenBank/DDBJ databases">
        <authorList>
            <person name="Amaro Gonzalez C."/>
        </authorList>
    </citation>
    <scope>NUCLEOTIDE SEQUENCE</scope>
</reference>
<dbReference type="EMBL" id="GBXM01094477">
    <property type="protein sequence ID" value="JAH14100.1"/>
    <property type="molecule type" value="Transcribed_RNA"/>
</dbReference>
<reference evidence="1" key="2">
    <citation type="journal article" date="2015" name="Fish Shellfish Immunol.">
        <title>Early steps in the European eel (Anguilla anguilla)-Vibrio vulnificus interaction in the gills: Role of the RtxA13 toxin.</title>
        <authorList>
            <person name="Callol A."/>
            <person name="Pajuelo D."/>
            <person name="Ebbesson L."/>
            <person name="Teles M."/>
            <person name="MacKenzie S."/>
            <person name="Amaro C."/>
        </authorList>
    </citation>
    <scope>NUCLEOTIDE SEQUENCE</scope>
</reference>
<protein>
    <submittedName>
        <fullName evidence="1">Uncharacterized protein</fullName>
    </submittedName>
</protein>
<accession>A0A0E9QCQ1</accession>
<evidence type="ECO:0000313" key="1">
    <source>
        <dbReference type="EMBL" id="JAH14100.1"/>
    </source>
</evidence>
<organism evidence="1">
    <name type="scientific">Anguilla anguilla</name>
    <name type="common">European freshwater eel</name>
    <name type="synonym">Muraena anguilla</name>
    <dbReference type="NCBI Taxonomy" id="7936"/>
    <lineage>
        <taxon>Eukaryota</taxon>
        <taxon>Metazoa</taxon>
        <taxon>Chordata</taxon>
        <taxon>Craniata</taxon>
        <taxon>Vertebrata</taxon>
        <taxon>Euteleostomi</taxon>
        <taxon>Actinopterygii</taxon>
        <taxon>Neopterygii</taxon>
        <taxon>Teleostei</taxon>
        <taxon>Anguilliformes</taxon>
        <taxon>Anguillidae</taxon>
        <taxon>Anguilla</taxon>
    </lineage>
</organism>
<sequence length="14" mass="1553">MFSVIRNAAVVRCS</sequence>